<organism evidence="3 4">
    <name type="scientific">Novosphingobium resinovorum</name>
    <dbReference type="NCBI Taxonomy" id="158500"/>
    <lineage>
        <taxon>Bacteria</taxon>
        <taxon>Pseudomonadati</taxon>
        <taxon>Pseudomonadota</taxon>
        <taxon>Alphaproteobacteria</taxon>
        <taxon>Sphingomonadales</taxon>
        <taxon>Sphingomonadaceae</taxon>
        <taxon>Novosphingobium</taxon>
    </lineage>
</organism>
<reference evidence="3 4" key="1">
    <citation type="submission" date="2014-03" db="EMBL/GenBank/DDBJ databases">
        <title>Whole genome sequence of Novosphingobium resinovorum KF1.</title>
        <authorList>
            <person name="Gan H.M."/>
            <person name="Gan H.Y."/>
            <person name="Chew T.H."/>
            <person name="Savka M.A."/>
        </authorList>
    </citation>
    <scope>NUCLEOTIDE SEQUENCE [LARGE SCALE GENOMIC DNA]</scope>
    <source>
        <strain evidence="3 4">KF1</strain>
    </source>
</reference>
<feature type="signal peptide" evidence="2">
    <location>
        <begin position="1"/>
        <end position="21"/>
    </location>
</feature>
<dbReference type="Gene3D" id="2.40.128.130">
    <property type="entry name" value="Autotransporter beta-domain"/>
    <property type="match status" value="1"/>
</dbReference>
<name>A0A031JQY5_9SPHN</name>
<sequence length="324" mass="34454">MRRHFHSLGASLLLSLPLQHAAAQEAEEAAAAEATTIAPSSSDPGAGAGAGTATATDPVQVAPLRWTATASGGISARDDGPDGSWQSLSLTRTVGRGYLRASAMRYHGTLQQSDLALPSDYYVGTLGAGGNFDNWVVDGWVSFGRQDYGRISTSLGSRASTGAKGSDYYAIGGDFGRVLPLGSRFFLTPTLAASFADGKLLRPAPDALGLRDQETDEPTWSANATMRVDYAFGSSREHYAGLSFSRNWTSNGLSALRVRHNPDPDAELPFRLDSKHYADSWFEVGATTNMKLGRNLYLDLFATRSFGVKAGNVTSAGATLRRSF</sequence>
<feature type="compositionally biased region" description="Low complexity" evidence="1">
    <location>
        <begin position="31"/>
        <end position="54"/>
    </location>
</feature>
<comment type="caution">
    <text evidence="3">The sequence shown here is derived from an EMBL/GenBank/DDBJ whole genome shotgun (WGS) entry which is preliminary data.</text>
</comment>
<keyword evidence="2" id="KW-0732">Signal</keyword>
<protein>
    <recommendedName>
        <fullName evidence="5">Autotransporter domain-containing protein</fullName>
    </recommendedName>
</protein>
<evidence type="ECO:0000256" key="1">
    <source>
        <dbReference type="SAM" id="MobiDB-lite"/>
    </source>
</evidence>
<dbReference type="AlphaFoldDB" id="A0A031JQY5"/>
<feature type="region of interest" description="Disordered" evidence="1">
    <location>
        <begin position="27"/>
        <end position="54"/>
    </location>
</feature>
<gene>
    <name evidence="3" type="ORF">BV97_03616</name>
</gene>
<dbReference type="RefSeq" id="WP_036527456.1">
    <property type="nucleotide sequence ID" value="NZ_JFYZ01000018.1"/>
</dbReference>
<dbReference type="EMBL" id="JFYZ01000018">
    <property type="protein sequence ID" value="EZP80201.1"/>
    <property type="molecule type" value="Genomic_DNA"/>
</dbReference>
<dbReference type="eggNOG" id="ENOG5031DBJ">
    <property type="taxonomic scope" value="Bacteria"/>
</dbReference>
<dbReference type="Proteomes" id="UP000024329">
    <property type="component" value="Unassembled WGS sequence"/>
</dbReference>
<dbReference type="InterPro" id="IPR036709">
    <property type="entry name" value="Autotransporte_beta_dom_sf"/>
</dbReference>
<feature type="chain" id="PRO_5001551779" description="Autotransporter domain-containing protein" evidence="2">
    <location>
        <begin position="22"/>
        <end position="324"/>
    </location>
</feature>
<accession>A0A031JQY5</accession>
<proteinExistence type="predicted"/>
<evidence type="ECO:0000313" key="4">
    <source>
        <dbReference type="Proteomes" id="UP000024329"/>
    </source>
</evidence>
<evidence type="ECO:0000313" key="3">
    <source>
        <dbReference type="EMBL" id="EZP80201.1"/>
    </source>
</evidence>
<evidence type="ECO:0000256" key="2">
    <source>
        <dbReference type="SAM" id="SignalP"/>
    </source>
</evidence>
<dbReference type="STRING" id="158500.BES08_12035"/>
<dbReference type="SUPFAM" id="SSF103515">
    <property type="entry name" value="Autotransporter"/>
    <property type="match status" value="1"/>
</dbReference>
<evidence type="ECO:0008006" key="5">
    <source>
        <dbReference type="Google" id="ProtNLM"/>
    </source>
</evidence>
<dbReference type="PATRIC" id="fig|158500.4.peg.3691"/>